<dbReference type="GO" id="GO:0016020">
    <property type="term" value="C:membrane"/>
    <property type="evidence" value="ECO:0007669"/>
    <property type="project" value="GOC"/>
</dbReference>
<organism evidence="2 3">
    <name type="scientific">Methylocaldum marinum</name>
    <dbReference type="NCBI Taxonomy" id="1432792"/>
    <lineage>
        <taxon>Bacteria</taxon>
        <taxon>Pseudomonadati</taxon>
        <taxon>Pseudomonadota</taxon>
        <taxon>Gammaproteobacteria</taxon>
        <taxon>Methylococcales</taxon>
        <taxon>Methylococcaceae</taxon>
        <taxon>Methylocaldum</taxon>
    </lineage>
</organism>
<dbReference type="SUPFAM" id="SSF56219">
    <property type="entry name" value="DNase I-like"/>
    <property type="match status" value="1"/>
</dbReference>
<dbReference type="Gene3D" id="3.60.10.10">
    <property type="entry name" value="Endonuclease/exonuclease/phosphatase"/>
    <property type="match status" value="1"/>
</dbReference>
<dbReference type="PANTHER" id="PTHR14859:SF15">
    <property type="entry name" value="ENDONUCLEASE_EXONUCLEASE_PHOSPHATASE DOMAIN-CONTAINING PROTEIN"/>
    <property type="match status" value="1"/>
</dbReference>
<dbReference type="InterPro" id="IPR036691">
    <property type="entry name" value="Endo/exonu/phosph_ase_sf"/>
</dbReference>
<dbReference type="AlphaFoldDB" id="A0A250KMB1"/>
<evidence type="ECO:0000313" key="3">
    <source>
        <dbReference type="Proteomes" id="UP000266313"/>
    </source>
</evidence>
<dbReference type="Proteomes" id="UP000266313">
    <property type="component" value="Chromosome"/>
</dbReference>
<dbReference type="KEGG" id="mmai:sS8_0810"/>
<dbReference type="GO" id="GO:0003824">
    <property type="term" value="F:catalytic activity"/>
    <property type="evidence" value="ECO:0007669"/>
    <property type="project" value="InterPro"/>
</dbReference>
<dbReference type="Pfam" id="PF03372">
    <property type="entry name" value="Exo_endo_phos"/>
    <property type="match status" value="1"/>
</dbReference>
<dbReference type="InterPro" id="IPR051916">
    <property type="entry name" value="GPI-anchor_lipid_remodeler"/>
</dbReference>
<dbReference type="InterPro" id="IPR005135">
    <property type="entry name" value="Endo/exonuclease/phosphatase"/>
</dbReference>
<sequence length="420" mass="46772">MFRFFRTILLTALSGALTLTTVTDFWDGYQLASTFGRPEDPSFCAAQPNDWEYAAPFPQLETRTALPALRVVTYNLHSGLGPRWRAFAVRTEVERNLRNIADRIAEASPETAVDIVALNEVDFGSRRSGGIDQAAFLAAELEHRTGHAYTVARGETWRRDVPGLEVRFGNAVLVRHSPLTANAQRLEDTPTTRYASAFPTGILDRVLSEPRGLLQVSIRFFGEPVEFLVTHLEAFNPTRRETQAADLLQRFVAPGRTSILMGDMNTVPTALTYKRPHLAADRTHDVLTSGDLTDARVVAAAREGTDDLSGWATFPALSPEWPLDGSFATPDLVPLAVRVIGSDESDHRGLFVTYSWLTPEAKSAFIRWHEALRRRQLTRLMDCDLPEQFPDKERVLEWLKANTGFVSILAAIGQGSRDTH</sequence>
<feature type="domain" description="Endonuclease/exonuclease/phosphatase" evidence="1">
    <location>
        <begin position="72"/>
        <end position="347"/>
    </location>
</feature>
<proteinExistence type="predicted"/>
<dbReference type="OrthoDB" id="5293344at2"/>
<gene>
    <name evidence="2" type="ORF">sS8_0810</name>
</gene>
<dbReference type="PANTHER" id="PTHR14859">
    <property type="entry name" value="CALCOFLUOR WHITE HYPERSENSITIVE PROTEIN PRECURSOR"/>
    <property type="match status" value="1"/>
</dbReference>
<keyword evidence="3" id="KW-1185">Reference proteome</keyword>
<dbReference type="EMBL" id="AP017928">
    <property type="protein sequence ID" value="BBA32775.1"/>
    <property type="molecule type" value="Genomic_DNA"/>
</dbReference>
<evidence type="ECO:0000313" key="2">
    <source>
        <dbReference type="EMBL" id="BBA32775.1"/>
    </source>
</evidence>
<name>A0A250KMB1_9GAMM</name>
<evidence type="ECO:0000259" key="1">
    <source>
        <dbReference type="Pfam" id="PF03372"/>
    </source>
</evidence>
<dbReference type="GO" id="GO:0006506">
    <property type="term" value="P:GPI anchor biosynthetic process"/>
    <property type="evidence" value="ECO:0007669"/>
    <property type="project" value="TreeGrafter"/>
</dbReference>
<protein>
    <recommendedName>
        <fullName evidence="1">Endonuclease/exonuclease/phosphatase domain-containing protein</fullName>
    </recommendedName>
</protein>
<reference evidence="2 3" key="1">
    <citation type="submission" date="2016-12" db="EMBL/GenBank/DDBJ databases">
        <title>Genome sequencing of Methylocaldum marinum.</title>
        <authorList>
            <person name="Takeuchi M."/>
            <person name="Kamagata Y."/>
            <person name="Hiraoka S."/>
            <person name="Oshima K."/>
            <person name="Hattori M."/>
            <person name="Iwasaki W."/>
        </authorList>
    </citation>
    <scope>NUCLEOTIDE SEQUENCE [LARGE SCALE GENOMIC DNA]</scope>
    <source>
        <strain evidence="2 3">S8</strain>
    </source>
</reference>
<accession>A0A250KMB1</accession>